<dbReference type="EMBL" id="WBVO01000001">
    <property type="protein sequence ID" value="KAB2814547.1"/>
    <property type="molecule type" value="Genomic_DNA"/>
</dbReference>
<keyword evidence="2" id="KW-0229">DNA integration</keyword>
<evidence type="ECO:0000313" key="9">
    <source>
        <dbReference type="Proteomes" id="UP000468650"/>
    </source>
</evidence>
<dbReference type="RefSeq" id="WP_151666125.1">
    <property type="nucleotide sequence ID" value="NZ_WBVO01000001.1"/>
</dbReference>
<evidence type="ECO:0000256" key="4">
    <source>
        <dbReference type="ARBA" id="ARBA00023172"/>
    </source>
</evidence>
<dbReference type="Gene3D" id="1.10.150.130">
    <property type="match status" value="1"/>
</dbReference>
<dbReference type="InterPro" id="IPR025269">
    <property type="entry name" value="SAM-like_dom"/>
</dbReference>
<evidence type="ECO:0000259" key="6">
    <source>
        <dbReference type="PROSITE" id="PS51898"/>
    </source>
</evidence>
<dbReference type="GO" id="GO:0015074">
    <property type="term" value="P:DNA integration"/>
    <property type="evidence" value="ECO:0007669"/>
    <property type="project" value="UniProtKB-KW"/>
</dbReference>
<evidence type="ECO:0000256" key="5">
    <source>
        <dbReference type="PROSITE-ProRule" id="PRU01248"/>
    </source>
</evidence>
<dbReference type="PANTHER" id="PTHR30349:SF41">
    <property type="entry name" value="INTEGRASE_RECOMBINASE PROTEIN MJ0367-RELATED"/>
    <property type="match status" value="1"/>
</dbReference>
<evidence type="ECO:0000313" key="8">
    <source>
        <dbReference type="EMBL" id="KAB2814547.1"/>
    </source>
</evidence>
<dbReference type="OrthoDB" id="1004050at2"/>
<evidence type="ECO:0000259" key="7">
    <source>
        <dbReference type="PROSITE" id="PS51900"/>
    </source>
</evidence>
<feature type="domain" description="Tyr recombinase" evidence="6">
    <location>
        <begin position="200"/>
        <end position="380"/>
    </location>
</feature>
<keyword evidence="4" id="KW-0233">DNA recombination</keyword>
<evidence type="ECO:0000256" key="2">
    <source>
        <dbReference type="ARBA" id="ARBA00022908"/>
    </source>
</evidence>
<dbReference type="InterPro" id="IPR002104">
    <property type="entry name" value="Integrase_catalytic"/>
</dbReference>
<feature type="domain" description="Core-binding (CB)" evidence="7">
    <location>
        <begin position="88"/>
        <end position="179"/>
    </location>
</feature>
<dbReference type="GO" id="GO:0006310">
    <property type="term" value="P:DNA recombination"/>
    <property type="evidence" value="ECO:0007669"/>
    <property type="project" value="UniProtKB-KW"/>
</dbReference>
<keyword evidence="9" id="KW-1185">Reference proteome</keyword>
<dbReference type="Gene3D" id="1.10.443.10">
    <property type="entry name" value="Intergrase catalytic core"/>
    <property type="match status" value="1"/>
</dbReference>
<dbReference type="AlphaFoldDB" id="A0A6N6RLV6"/>
<dbReference type="InterPro" id="IPR044068">
    <property type="entry name" value="CB"/>
</dbReference>
<dbReference type="InterPro" id="IPR011010">
    <property type="entry name" value="DNA_brk_join_enz"/>
</dbReference>
<protein>
    <submittedName>
        <fullName evidence="8">Site-specific integrase</fullName>
    </submittedName>
</protein>
<reference evidence="8 9" key="1">
    <citation type="submission" date="2019-09" db="EMBL/GenBank/DDBJ databases">
        <title>Genomes of family Cryomorphaceae.</title>
        <authorList>
            <person name="Bowman J.P."/>
        </authorList>
    </citation>
    <scope>NUCLEOTIDE SEQUENCE [LARGE SCALE GENOMIC DNA]</scope>
    <source>
        <strain evidence="8 9">LMG 25704</strain>
    </source>
</reference>
<evidence type="ECO:0000256" key="3">
    <source>
        <dbReference type="ARBA" id="ARBA00023125"/>
    </source>
</evidence>
<dbReference type="Pfam" id="PF13102">
    <property type="entry name" value="Phage_int_SAM_5"/>
    <property type="match status" value="1"/>
</dbReference>
<dbReference type="PANTHER" id="PTHR30349">
    <property type="entry name" value="PHAGE INTEGRASE-RELATED"/>
    <property type="match status" value="1"/>
</dbReference>
<dbReference type="PROSITE" id="PS51900">
    <property type="entry name" value="CB"/>
    <property type="match status" value="1"/>
</dbReference>
<dbReference type="PROSITE" id="PS51898">
    <property type="entry name" value="TYR_RECOMBINASE"/>
    <property type="match status" value="1"/>
</dbReference>
<accession>A0A6N6RLV6</accession>
<comment type="similarity">
    <text evidence="1">Belongs to the 'phage' integrase family.</text>
</comment>
<dbReference type="CDD" id="cd00397">
    <property type="entry name" value="DNA_BRE_C"/>
    <property type="match status" value="1"/>
</dbReference>
<organism evidence="8 9">
    <name type="scientific">Phaeocystidibacter luteus</name>
    <dbReference type="NCBI Taxonomy" id="911197"/>
    <lineage>
        <taxon>Bacteria</taxon>
        <taxon>Pseudomonadati</taxon>
        <taxon>Bacteroidota</taxon>
        <taxon>Flavobacteriia</taxon>
        <taxon>Flavobacteriales</taxon>
        <taxon>Phaeocystidibacteraceae</taxon>
        <taxon>Phaeocystidibacter</taxon>
    </lineage>
</organism>
<dbReference type="SUPFAM" id="SSF56349">
    <property type="entry name" value="DNA breaking-rejoining enzymes"/>
    <property type="match status" value="1"/>
</dbReference>
<name>A0A6N6RLV6_9FLAO</name>
<dbReference type="InterPro" id="IPR010998">
    <property type="entry name" value="Integrase_recombinase_N"/>
</dbReference>
<dbReference type="Proteomes" id="UP000468650">
    <property type="component" value="Unassembled WGS sequence"/>
</dbReference>
<dbReference type="InterPro" id="IPR013762">
    <property type="entry name" value="Integrase-like_cat_sf"/>
</dbReference>
<gene>
    <name evidence="8" type="ORF">F8C67_02070</name>
</gene>
<comment type="caution">
    <text evidence="8">The sequence shown here is derived from an EMBL/GenBank/DDBJ whole genome shotgun (WGS) entry which is preliminary data.</text>
</comment>
<sequence>MTEKLSPLVPMVDFTPALLHKGNSTWYVSFRVRHPETGKLKEVRYKFNRIKDLKERERKALDLCRDLTIKLASGWNPFIGNDNSLTFISLDQAFTNFMKEKLSLEKQNAIRPDTIRAYKSYLKNFRLWYGEKSMTQAAIRLTGTVIDNFLVHIMEERGNSSRTRNNYLSFFHRLCAYMVQKRYLPSNPADSIPKLPESIKQRKVIPRDILKQIFDQTKQDQGYHALCMTIYYTFVRRTELCKIKVEHLNLDKQVLFVTAEDTKNKRDRVTTIPQDLVSILEDHVKRARPHYYLFSANGFKPGPNQLSPKKISDTWVKLRKQMGFSNAYKFYSLKDTGITNMLQMGVPTIVVRDQAGHYDISVTDKYTPKENQNAAPELLRYSQGL</sequence>
<dbReference type="InterPro" id="IPR050090">
    <property type="entry name" value="Tyrosine_recombinase_XerCD"/>
</dbReference>
<dbReference type="GO" id="GO:0003677">
    <property type="term" value="F:DNA binding"/>
    <property type="evidence" value="ECO:0007669"/>
    <property type="project" value="UniProtKB-UniRule"/>
</dbReference>
<proteinExistence type="inferred from homology"/>
<dbReference type="Pfam" id="PF00589">
    <property type="entry name" value="Phage_integrase"/>
    <property type="match status" value="1"/>
</dbReference>
<evidence type="ECO:0000256" key="1">
    <source>
        <dbReference type="ARBA" id="ARBA00008857"/>
    </source>
</evidence>
<keyword evidence="3 5" id="KW-0238">DNA-binding</keyword>